<feature type="domain" description="DUF4283" evidence="2">
    <location>
        <begin position="110"/>
        <end position="189"/>
    </location>
</feature>
<feature type="region of interest" description="Disordered" evidence="1">
    <location>
        <begin position="343"/>
        <end position="367"/>
    </location>
</feature>
<dbReference type="PANTHER" id="PTHR31286">
    <property type="entry name" value="GLYCINE-RICH CELL WALL STRUCTURAL PROTEIN 1.8-LIKE"/>
    <property type="match status" value="1"/>
</dbReference>
<dbReference type="Proteomes" id="UP000029120">
    <property type="component" value="Chromosome 4"/>
</dbReference>
<dbReference type="InterPro" id="IPR040256">
    <property type="entry name" value="At4g02000-like"/>
</dbReference>
<dbReference type="AlphaFoldDB" id="A0A087H2B7"/>
<gene>
    <name evidence="3" type="ordered locus">AALP_Aa4g100400</name>
</gene>
<dbReference type="PANTHER" id="PTHR31286:SF181">
    <property type="entry name" value="ZINC KNUCKLE (CCHC-TYPE) FAMILY PROTEIN"/>
    <property type="match status" value="1"/>
</dbReference>
<dbReference type="Gramene" id="KFK36269">
    <property type="protein sequence ID" value="KFK36269"/>
    <property type="gene ID" value="AALP_AA4G100400"/>
</dbReference>
<proteinExistence type="predicted"/>
<dbReference type="EMBL" id="CM002872">
    <property type="protein sequence ID" value="KFK36269.1"/>
    <property type="molecule type" value="Genomic_DNA"/>
</dbReference>
<sequence length="491" mass="53141">MSELAVVVIPKTPLDPSLGKIPPDLVLTALDVSPLAFSLKLPVSSPEVVSPVQSPTPIPVGQAPLPQSYSKAVGSGSLRNLRKIGSPSLLSDGIPSVDAPDSVLFESSSVWKDHLVAHFHGSPPSPAKIFSDLNPIWGSHGRIAVRHYSPQTCLIYIPSEITRNWVLEVAFWQAGHCAFTVTKWSSSACLAPMKLDYAPIWVNLKNVPAQLYDLEGLSVIGSGLGIPLYTEKAKLQPNRFGLAKIKVVMKLDQKFPSAVRVKDKLGNSVTVLADYPHVPHKCHGCNEFGHLLLRCPRLIEIPSESQRPSCPVTKTLEIPKIGPSTEQVKASVALSSIMKIGQDKSSCSPTSPQEGSSHAPSKQDCSSSSGWTYVAKRSAPPKVSNVSPVMKSAADPLTSAQLVDEEIVIIEAQKVIRNRAPTLITPVSIPKSAKARKRERRKIRQELLKESLPDPELCAEVTSSVSLEEINSAFPIRGRSLNRSDHLIEAQ</sequence>
<name>A0A087H2B7_ARAAL</name>
<evidence type="ECO:0000256" key="1">
    <source>
        <dbReference type="SAM" id="MobiDB-lite"/>
    </source>
</evidence>
<dbReference type="InterPro" id="IPR025558">
    <property type="entry name" value="DUF4283"/>
</dbReference>
<organism evidence="3 4">
    <name type="scientific">Arabis alpina</name>
    <name type="common">Alpine rock-cress</name>
    <dbReference type="NCBI Taxonomy" id="50452"/>
    <lineage>
        <taxon>Eukaryota</taxon>
        <taxon>Viridiplantae</taxon>
        <taxon>Streptophyta</taxon>
        <taxon>Embryophyta</taxon>
        <taxon>Tracheophyta</taxon>
        <taxon>Spermatophyta</taxon>
        <taxon>Magnoliopsida</taxon>
        <taxon>eudicotyledons</taxon>
        <taxon>Gunneridae</taxon>
        <taxon>Pentapetalae</taxon>
        <taxon>rosids</taxon>
        <taxon>malvids</taxon>
        <taxon>Brassicales</taxon>
        <taxon>Brassicaceae</taxon>
        <taxon>Arabideae</taxon>
        <taxon>Arabis</taxon>
    </lineage>
</organism>
<reference evidence="4" key="1">
    <citation type="journal article" date="2015" name="Nat. Plants">
        <title>Genome expansion of Arabis alpina linked with retrotransposition and reduced symmetric DNA methylation.</title>
        <authorList>
            <person name="Willing E.M."/>
            <person name="Rawat V."/>
            <person name="Mandakova T."/>
            <person name="Maumus F."/>
            <person name="James G.V."/>
            <person name="Nordstroem K.J."/>
            <person name="Becker C."/>
            <person name="Warthmann N."/>
            <person name="Chica C."/>
            <person name="Szarzynska B."/>
            <person name="Zytnicki M."/>
            <person name="Albani M.C."/>
            <person name="Kiefer C."/>
            <person name="Bergonzi S."/>
            <person name="Castaings L."/>
            <person name="Mateos J.L."/>
            <person name="Berns M.C."/>
            <person name="Bujdoso N."/>
            <person name="Piofczyk T."/>
            <person name="de Lorenzo L."/>
            <person name="Barrero-Sicilia C."/>
            <person name="Mateos I."/>
            <person name="Piednoel M."/>
            <person name="Hagmann J."/>
            <person name="Chen-Min-Tao R."/>
            <person name="Iglesias-Fernandez R."/>
            <person name="Schuster S.C."/>
            <person name="Alonso-Blanco C."/>
            <person name="Roudier F."/>
            <person name="Carbonero P."/>
            <person name="Paz-Ares J."/>
            <person name="Davis S.J."/>
            <person name="Pecinka A."/>
            <person name="Quesneville H."/>
            <person name="Colot V."/>
            <person name="Lysak M.A."/>
            <person name="Weigel D."/>
            <person name="Coupland G."/>
            <person name="Schneeberger K."/>
        </authorList>
    </citation>
    <scope>NUCLEOTIDE SEQUENCE [LARGE SCALE GENOMIC DNA]</scope>
    <source>
        <strain evidence="4">cv. Pajares</strain>
    </source>
</reference>
<accession>A0A087H2B7</accession>
<dbReference type="OMA" id="RMICSAC"/>
<evidence type="ECO:0000313" key="4">
    <source>
        <dbReference type="Proteomes" id="UP000029120"/>
    </source>
</evidence>
<evidence type="ECO:0000313" key="3">
    <source>
        <dbReference type="EMBL" id="KFK36269.1"/>
    </source>
</evidence>
<keyword evidence="4" id="KW-1185">Reference proteome</keyword>
<dbReference type="OrthoDB" id="1939300at2759"/>
<protein>
    <recommendedName>
        <fullName evidence="2">DUF4283 domain-containing protein</fullName>
    </recommendedName>
</protein>
<dbReference type="eggNOG" id="KOG1075">
    <property type="taxonomic scope" value="Eukaryota"/>
</dbReference>
<evidence type="ECO:0000259" key="2">
    <source>
        <dbReference type="Pfam" id="PF14111"/>
    </source>
</evidence>
<dbReference type="Pfam" id="PF14111">
    <property type="entry name" value="DUF4283"/>
    <property type="match status" value="1"/>
</dbReference>